<organism evidence="3 4">
    <name type="scientific">Pseudallescheria apiosperma</name>
    <name type="common">Scedosporium apiospermum</name>
    <dbReference type="NCBI Taxonomy" id="563466"/>
    <lineage>
        <taxon>Eukaryota</taxon>
        <taxon>Fungi</taxon>
        <taxon>Dikarya</taxon>
        <taxon>Ascomycota</taxon>
        <taxon>Pezizomycotina</taxon>
        <taxon>Sordariomycetes</taxon>
        <taxon>Hypocreomycetidae</taxon>
        <taxon>Microascales</taxon>
        <taxon>Microascaceae</taxon>
        <taxon>Scedosporium</taxon>
    </lineage>
</organism>
<reference evidence="3 4" key="1">
    <citation type="journal article" date="2014" name="Genome Announc.">
        <title>Draft genome sequence of the pathogenic fungus Scedosporium apiospermum.</title>
        <authorList>
            <person name="Vandeputte P."/>
            <person name="Ghamrawi S."/>
            <person name="Rechenmann M."/>
            <person name="Iltis A."/>
            <person name="Giraud S."/>
            <person name="Fleury M."/>
            <person name="Thornton C."/>
            <person name="Delhaes L."/>
            <person name="Meyer W."/>
            <person name="Papon N."/>
            <person name="Bouchara J.P."/>
        </authorList>
    </citation>
    <scope>NUCLEOTIDE SEQUENCE [LARGE SCALE GENOMIC DNA]</scope>
    <source>
        <strain evidence="3 4">IHEM 14462</strain>
    </source>
</reference>
<evidence type="ECO:0000313" key="4">
    <source>
        <dbReference type="Proteomes" id="UP000028545"/>
    </source>
</evidence>
<dbReference type="OrthoDB" id="4776612at2759"/>
<protein>
    <submittedName>
        <fullName evidence="3">Uncharacterized protein</fullName>
    </submittedName>
</protein>
<keyword evidence="2" id="KW-0812">Transmembrane</keyword>
<evidence type="ECO:0000256" key="2">
    <source>
        <dbReference type="SAM" id="Phobius"/>
    </source>
</evidence>
<gene>
    <name evidence="3" type="ORF">SAPIO_CDS4253</name>
</gene>
<keyword evidence="1" id="KW-0175">Coiled coil</keyword>
<evidence type="ECO:0000313" key="3">
    <source>
        <dbReference type="EMBL" id="KEZ43651.1"/>
    </source>
</evidence>
<keyword evidence="2" id="KW-0472">Membrane</keyword>
<dbReference type="EMBL" id="JOWA01000091">
    <property type="protein sequence ID" value="KEZ43651.1"/>
    <property type="molecule type" value="Genomic_DNA"/>
</dbReference>
<proteinExistence type="predicted"/>
<comment type="caution">
    <text evidence="3">The sequence shown here is derived from an EMBL/GenBank/DDBJ whole genome shotgun (WGS) entry which is preliminary data.</text>
</comment>
<dbReference type="KEGG" id="sapo:SAPIO_CDS4253"/>
<dbReference type="VEuPathDB" id="FungiDB:SAPIO_CDS4253"/>
<feature type="transmembrane region" description="Helical" evidence="2">
    <location>
        <begin position="121"/>
        <end position="146"/>
    </location>
</feature>
<dbReference type="AlphaFoldDB" id="A0A084G8I9"/>
<evidence type="ECO:0000256" key="1">
    <source>
        <dbReference type="SAM" id="Coils"/>
    </source>
</evidence>
<keyword evidence="4" id="KW-1185">Reference proteome</keyword>
<feature type="coiled-coil region" evidence="1">
    <location>
        <begin position="31"/>
        <end position="58"/>
    </location>
</feature>
<dbReference type="RefSeq" id="XP_016643450.1">
    <property type="nucleotide sequence ID" value="XM_016786848.1"/>
</dbReference>
<sequence>MGNTVGDIAFPDNPRRRKRAEGLRQDILQFVQDFEREKAKKEEVFNQLKAELDAVLSKLGVNTRDELDEYIRKNMKNDADLRAYDKLRERLKMEFLVVWDKSDHAATLIVDILGLVGMDTLVIAGAAVVLGIISFAAALGALELVAGDVIHKMLSKRAEAFQCVQRMRVLNSWALSIVNDLKKGKFFEQLKDLLEEGLKEPWNQCTLGYCQEKLRETDVQSGAWMDEDGGPSYYSSVSARKLLEPTDAHGKVVRARLVFTPLDTGVRQSVTLMVRGAISSTICIATSGKDTWFLSGKPVEKLSELENERYDLERIPQGRTSTHDVFHACRLEVDS</sequence>
<name>A0A084G8I9_PSEDA</name>
<keyword evidence="2" id="KW-1133">Transmembrane helix</keyword>
<dbReference type="Proteomes" id="UP000028545">
    <property type="component" value="Unassembled WGS sequence"/>
</dbReference>
<accession>A0A084G8I9</accession>
<dbReference type="GeneID" id="27723325"/>
<dbReference type="HOGENOM" id="CLU_829374_0_0_1"/>